<organism evidence="2 3">
    <name type="scientific">Mytilus edulis</name>
    <name type="common">Blue mussel</name>
    <dbReference type="NCBI Taxonomy" id="6550"/>
    <lineage>
        <taxon>Eukaryota</taxon>
        <taxon>Metazoa</taxon>
        <taxon>Spiralia</taxon>
        <taxon>Lophotrochozoa</taxon>
        <taxon>Mollusca</taxon>
        <taxon>Bivalvia</taxon>
        <taxon>Autobranchia</taxon>
        <taxon>Pteriomorphia</taxon>
        <taxon>Mytilida</taxon>
        <taxon>Mytiloidea</taxon>
        <taxon>Mytilidae</taxon>
        <taxon>Mytilinae</taxon>
        <taxon>Mytilus</taxon>
    </lineage>
</organism>
<protein>
    <submittedName>
        <fullName evidence="2">MEGF10_11</fullName>
    </submittedName>
</protein>
<evidence type="ECO:0000313" key="3">
    <source>
        <dbReference type="Proteomes" id="UP000683360"/>
    </source>
</evidence>
<proteinExistence type="predicted"/>
<dbReference type="OrthoDB" id="6096785at2759"/>
<reference evidence="2" key="1">
    <citation type="submission" date="2021-03" db="EMBL/GenBank/DDBJ databases">
        <authorList>
            <person name="Bekaert M."/>
        </authorList>
    </citation>
    <scope>NUCLEOTIDE SEQUENCE</scope>
</reference>
<gene>
    <name evidence="2" type="ORF">MEDL_56743</name>
</gene>
<keyword evidence="1" id="KW-1133">Transmembrane helix</keyword>
<evidence type="ECO:0000313" key="2">
    <source>
        <dbReference type="EMBL" id="CAG2244701.1"/>
    </source>
</evidence>
<keyword evidence="1" id="KW-0812">Transmembrane</keyword>
<accession>A0A8S3UQS8</accession>
<dbReference type="Proteomes" id="UP000683360">
    <property type="component" value="Unassembled WGS sequence"/>
</dbReference>
<sequence>MTLGCCPNYSLQNGTSCVAGRYGKDCLVPCLPNHHGIQCKQHCNCAHDKKCDSVQGCVCKEGFNALDGNCTNECHQGFYNTSYNFNCSETCICRNDTFCNPRLGICECSDETLCKNITKVPTPKNPTDRQSVPVITLVNFSVVGMPMLLFTCFLLIKHCKHQFQNSPKDSEAISDQIYGNDIYCEINDEQLKDQTSVNSLGTGNFNTEKNCQHTTEENHRRINIAKSLPNLFMYEEQYLNPYCSLQQTDNDYLNPYCALGIGRRVSSCSNLYTFTDIIDVDD</sequence>
<comment type="caution">
    <text evidence="2">The sequence shown here is derived from an EMBL/GenBank/DDBJ whole genome shotgun (WGS) entry which is preliminary data.</text>
</comment>
<dbReference type="EMBL" id="CAJPWZ010002747">
    <property type="protein sequence ID" value="CAG2244701.1"/>
    <property type="molecule type" value="Genomic_DNA"/>
</dbReference>
<dbReference type="AlphaFoldDB" id="A0A8S3UQS8"/>
<feature type="transmembrane region" description="Helical" evidence="1">
    <location>
        <begin position="134"/>
        <end position="156"/>
    </location>
</feature>
<evidence type="ECO:0000256" key="1">
    <source>
        <dbReference type="SAM" id="Phobius"/>
    </source>
</evidence>
<keyword evidence="3" id="KW-1185">Reference proteome</keyword>
<keyword evidence="1" id="KW-0472">Membrane</keyword>
<name>A0A8S3UQS8_MYTED</name>
<dbReference type="Gene3D" id="2.170.300.10">
    <property type="entry name" value="Tie2 ligand-binding domain superfamily"/>
    <property type="match status" value="1"/>
</dbReference>